<dbReference type="KEGG" id="awe:JG540_09860"/>
<evidence type="ECO:0008006" key="4">
    <source>
        <dbReference type="Google" id="ProtNLM"/>
    </source>
</evidence>
<evidence type="ECO:0000313" key="3">
    <source>
        <dbReference type="Proteomes" id="UP000595895"/>
    </source>
</evidence>
<proteinExistence type="predicted"/>
<feature type="region of interest" description="Disordered" evidence="1">
    <location>
        <begin position="302"/>
        <end position="331"/>
    </location>
</feature>
<dbReference type="InterPro" id="IPR029058">
    <property type="entry name" value="AB_hydrolase_fold"/>
</dbReference>
<dbReference type="EMBL" id="CP066802">
    <property type="protein sequence ID" value="QQM67282.1"/>
    <property type="molecule type" value="Genomic_DNA"/>
</dbReference>
<dbReference type="Proteomes" id="UP000595895">
    <property type="component" value="Chromosome"/>
</dbReference>
<dbReference type="SUPFAM" id="SSF53474">
    <property type="entry name" value="alpha/beta-Hydrolases"/>
    <property type="match status" value="1"/>
</dbReference>
<evidence type="ECO:0000256" key="1">
    <source>
        <dbReference type="SAM" id="MobiDB-lite"/>
    </source>
</evidence>
<accession>A0A7T7M9D7</accession>
<dbReference type="Gene3D" id="3.40.50.1820">
    <property type="entry name" value="alpha/beta hydrolase"/>
    <property type="match status" value="1"/>
</dbReference>
<sequence>MSGGSSSVNTDDLRSLAAAIESAAGFVSQAAAHASNARAQVDDVVIPARPTVMRANTGAVQYPQVYIEPAAASNNGPDPDEVKRLKDAAQEDLDDVTVETCASPSLGAVAGRLSGLAKDVLACADMYDAANGKATPAPGSSVTGPASPLAIPGPTNGVITLGARMFTLAVLDSISRVTVADQLLDVLGLDLPADIVQGIETLMSDPGTSLWVLKDVFRLMVLGFAASRASTGQEAATVQQEIRAAAQRLDPWVKERLPDKVQIGTQLVDPSTLTPVQRCTYYISLLAAQSARQRYGASTGVEVSERSTVQGDKTPVRTMKVPPSTKDPFGLKSAVPPTSLQGGNQGGYQAVPLPSATVSGTIEFSRTLQSDRHLDDKKIAAISIQRIDHVDGRKSYLVTIPGTVDWGSGSAAGQDLLTNMQGAAGAPTDMESGVVTAMRAAGIQPGDEVALYGHSQGGITAVNIAADPEVAKQFNVTTVLTAGAPTAHVQLPDKVHALHLENTADAVPALSGGPTPTGANRVVVQVDTHEKGIKTYPHDSGVYAQVTQGLEGAGEPAVEEWSEHYRQFLGEGEQRTLADGTVVTATASEVVYDIKRTFD</sequence>
<name>A0A7T7M9D7_9ACTO</name>
<dbReference type="RefSeq" id="WP_200275723.1">
    <property type="nucleotide sequence ID" value="NZ_CP066802.1"/>
</dbReference>
<evidence type="ECO:0000313" key="2">
    <source>
        <dbReference type="EMBL" id="QQM67282.1"/>
    </source>
</evidence>
<gene>
    <name evidence="2" type="ORF">JG540_09860</name>
</gene>
<organism evidence="2 3">
    <name type="scientific">Actinomyces weissii</name>
    <dbReference type="NCBI Taxonomy" id="675090"/>
    <lineage>
        <taxon>Bacteria</taxon>
        <taxon>Bacillati</taxon>
        <taxon>Actinomycetota</taxon>
        <taxon>Actinomycetes</taxon>
        <taxon>Actinomycetales</taxon>
        <taxon>Actinomycetaceae</taxon>
        <taxon>Actinomyces</taxon>
    </lineage>
</organism>
<protein>
    <recommendedName>
        <fullName evidence="4">Alpha/beta hydrolase</fullName>
    </recommendedName>
</protein>
<reference evidence="2 3" key="1">
    <citation type="submission" date="2020-12" db="EMBL/GenBank/DDBJ databases">
        <authorList>
            <person name="Zhou J."/>
        </authorList>
    </citation>
    <scope>NUCLEOTIDE SEQUENCE [LARGE SCALE GENOMIC DNA]</scope>
    <source>
        <strain evidence="2 3">CCUG 61299</strain>
    </source>
</reference>
<keyword evidence="3" id="KW-1185">Reference proteome</keyword>
<dbReference type="AlphaFoldDB" id="A0A7T7M9D7"/>